<comment type="caution">
    <text evidence="1">The sequence shown here is derived from an EMBL/GenBank/DDBJ whole genome shotgun (WGS) entry which is preliminary data.</text>
</comment>
<sequence>MGANPLAGHVIPGVNGTAVDFDAHRGAPLVVILGNRHTQKTGHEIIESLRSHPQTMSVRVVQVACLRDVPKPLQAMATRHITAGYRGQLSDLAARRAALGAPAVDESTLLNIALDWTGEVTGSFGFSAADRTPVVLVFDHELALLARVTEPGAFAAVRAALATTSVEGTV</sequence>
<name>A0A3E0H4W7_9PSEU</name>
<proteinExistence type="predicted"/>
<keyword evidence="2" id="KW-1185">Reference proteome</keyword>
<accession>A0A3E0H4W7</accession>
<dbReference type="RefSeq" id="WP_116178954.1">
    <property type="nucleotide sequence ID" value="NZ_CP144375.1"/>
</dbReference>
<dbReference type="Proteomes" id="UP000256269">
    <property type="component" value="Unassembled WGS sequence"/>
</dbReference>
<evidence type="ECO:0000313" key="2">
    <source>
        <dbReference type="Proteomes" id="UP000256269"/>
    </source>
</evidence>
<protein>
    <recommendedName>
        <fullName evidence="3">Peroxiredoxin</fullName>
    </recommendedName>
</protein>
<dbReference type="EMBL" id="QUNO01000014">
    <property type="protein sequence ID" value="REH38086.1"/>
    <property type="molecule type" value="Genomic_DNA"/>
</dbReference>
<reference evidence="1 2" key="1">
    <citation type="submission" date="2018-08" db="EMBL/GenBank/DDBJ databases">
        <title>Genomic Encyclopedia of Archaeal and Bacterial Type Strains, Phase II (KMG-II): from individual species to whole genera.</title>
        <authorList>
            <person name="Goeker M."/>
        </authorList>
    </citation>
    <scope>NUCLEOTIDE SEQUENCE [LARGE SCALE GENOMIC DNA]</scope>
    <source>
        <strain evidence="1 2">DSM 45791</strain>
    </source>
</reference>
<evidence type="ECO:0000313" key="1">
    <source>
        <dbReference type="EMBL" id="REH38086.1"/>
    </source>
</evidence>
<dbReference type="AlphaFoldDB" id="A0A3E0H4W7"/>
<organism evidence="1 2">
    <name type="scientific">Kutzneria buriramensis</name>
    <dbReference type="NCBI Taxonomy" id="1045776"/>
    <lineage>
        <taxon>Bacteria</taxon>
        <taxon>Bacillati</taxon>
        <taxon>Actinomycetota</taxon>
        <taxon>Actinomycetes</taxon>
        <taxon>Pseudonocardiales</taxon>
        <taxon>Pseudonocardiaceae</taxon>
        <taxon>Kutzneria</taxon>
    </lineage>
</organism>
<gene>
    <name evidence="1" type="ORF">BCF44_114111</name>
</gene>
<evidence type="ECO:0008006" key="3">
    <source>
        <dbReference type="Google" id="ProtNLM"/>
    </source>
</evidence>
<dbReference type="OrthoDB" id="5184445at2"/>